<feature type="compositionally biased region" description="Polar residues" evidence="1">
    <location>
        <begin position="215"/>
        <end position="229"/>
    </location>
</feature>
<dbReference type="GeneID" id="17036584"/>
<dbReference type="KEGG" id="csl:COCSUDRAFT_59964"/>
<feature type="region of interest" description="Disordered" evidence="1">
    <location>
        <begin position="117"/>
        <end position="174"/>
    </location>
</feature>
<dbReference type="AlphaFoldDB" id="I0YJT6"/>
<evidence type="ECO:0000313" key="3">
    <source>
        <dbReference type="Proteomes" id="UP000007264"/>
    </source>
</evidence>
<reference evidence="2 3" key="1">
    <citation type="journal article" date="2012" name="Genome Biol.">
        <title>The genome of the polar eukaryotic microalga coccomyxa subellipsoidea reveals traits of cold adaptation.</title>
        <authorList>
            <person name="Blanc G."/>
            <person name="Agarkova I."/>
            <person name="Grimwood J."/>
            <person name="Kuo A."/>
            <person name="Brueggeman A."/>
            <person name="Dunigan D."/>
            <person name="Gurnon J."/>
            <person name="Ladunga I."/>
            <person name="Lindquist E."/>
            <person name="Lucas S."/>
            <person name="Pangilinan J."/>
            <person name="Proschold T."/>
            <person name="Salamov A."/>
            <person name="Schmutz J."/>
            <person name="Weeks D."/>
            <person name="Yamada T."/>
            <person name="Claverie J.M."/>
            <person name="Grigoriev I."/>
            <person name="Van Etten J."/>
            <person name="Lomsadze A."/>
            <person name="Borodovsky M."/>
        </authorList>
    </citation>
    <scope>NUCLEOTIDE SEQUENCE [LARGE SCALE GENOMIC DNA]</scope>
    <source>
        <strain evidence="2 3">C-169</strain>
    </source>
</reference>
<dbReference type="EMBL" id="AGSI01000022">
    <property type="protein sequence ID" value="EIE18655.1"/>
    <property type="molecule type" value="Genomic_DNA"/>
</dbReference>
<keyword evidence="3" id="KW-1185">Reference proteome</keyword>
<feature type="compositionally biased region" description="Basic and acidic residues" evidence="1">
    <location>
        <begin position="288"/>
        <end position="320"/>
    </location>
</feature>
<accession>I0YJT6</accession>
<feature type="region of interest" description="Disordered" evidence="1">
    <location>
        <begin position="208"/>
        <end position="320"/>
    </location>
</feature>
<proteinExistence type="predicted"/>
<comment type="caution">
    <text evidence="2">The sequence shown here is derived from an EMBL/GenBank/DDBJ whole genome shotgun (WGS) entry which is preliminary data.</text>
</comment>
<gene>
    <name evidence="2" type="ORF">COCSUDRAFT_59964</name>
</gene>
<evidence type="ECO:0000313" key="2">
    <source>
        <dbReference type="EMBL" id="EIE18655.1"/>
    </source>
</evidence>
<protein>
    <submittedName>
        <fullName evidence="2">Uncharacterized protein</fullName>
    </submittedName>
</protein>
<evidence type="ECO:0000256" key="1">
    <source>
        <dbReference type="SAM" id="MobiDB-lite"/>
    </source>
</evidence>
<feature type="compositionally biased region" description="Basic and acidic residues" evidence="1">
    <location>
        <begin position="271"/>
        <end position="281"/>
    </location>
</feature>
<name>I0YJT6_COCSC</name>
<organism evidence="2 3">
    <name type="scientific">Coccomyxa subellipsoidea (strain C-169)</name>
    <name type="common">Green microalga</name>
    <dbReference type="NCBI Taxonomy" id="574566"/>
    <lineage>
        <taxon>Eukaryota</taxon>
        <taxon>Viridiplantae</taxon>
        <taxon>Chlorophyta</taxon>
        <taxon>core chlorophytes</taxon>
        <taxon>Trebouxiophyceae</taxon>
        <taxon>Trebouxiophyceae incertae sedis</taxon>
        <taxon>Coccomyxaceae</taxon>
        <taxon>Coccomyxa</taxon>
        <taxon>Coccomyxa subellipsoidea</taxon>
    </lineage>
</organism>
<dbReference type="Proteomes" id="UP000007264">
    <property type="component" value="Unassembled WGS sequence"/>
</dbReference>
<dbReference type="RefSeq" id="XP_005643199.1">
    <property type="nucleotide sequence ID" value="XM_005643142.1"/>
</dbReference>
<sequence length="367" mass="40822">MARMDDGEAVRILSQYIKGCYPPGALLEDGWKVTAYYYNQKPTGPDQLQNGKTAWCTMHLKAKPPKTFQPSDGRGRKDCYYSFKAVAVAMGLLPSNSLIKELTEPARVKAYKQLTGNKDIGDAGAGQEGTRQSQRTKRHPESYKDYPSTVADSEEIHTAKRQSQGATAADASHAAAEVESPAAVACIIPQPSKHAGLSARDPRRAVLTAPETSEPAGNNHKSSSSSQLAQPCEAAAQRPASAWLADLPQIRRRNDHSDRDWQTEQLKPRRHPSDHADKQRQTEQLNPSRHESFNADKERQIEQLKRSEHQRSSKDKDRQIEQLKRKCWDLRVGLAVRDEEMIAALRNVNRLVSENGALKAALSDLQS</sequence>